<comment type="caution">
    <text evidence="2">The sequence shown here is derived from an EMBL/GenBank/DDBJ whole genome shotgun (WGS) entry which is preliminary data.</text>
</comment>
<sequence length="77" mass="8928">MLETLYNYFGFAGSLVVAFLSFMFLVFWIAGVAGITLGRRKPARQIFFIFLAVLIPPYPVAWLIVDMVKQKRELRRL</sequence>
<keyword evidence="1" id="KW-1133">Transmembrane helix</keyword>
<feature type="transmembrane region" description="Helical" evidence="1">
    <location>
        <begin position="46"/>
        <end position="65"/>
    </location>
</feature>
<evidence type="ECO:0008006" key="4">
    <source>
        <dbReference type="Google" id="ProtNLM"/>
    </source>
</evidence>
<evidence type="ECO:0000313" key="3">
    <source>
        <dbReference type="Proteomes" id="UP000245533"/>
    </source>
</evidence>
<name>A0A316TUZ1_9BACT</name>
<accession>A0A316TUZ1</accession>
<organism evidence="2 3">
    <name type="scientific">Rhodohalobacter mucosus</name>
    <dbReference type="NCBI Taxonomy" id="2079485"/>
    <lineage>
        <taxon>Bacteria</taxon>
        <taxon>Pseudomonadati</taxon>
        <taxon>Balneolota</taxon>
        <taxon>Balneolia</taxon>
        <taxon>Balneolales</taxon>
        <taxon>Balneolaceae</taxon>
        <taxon>Rhodohalobacter</taxon>
    </lineage>
</organism>
<keyword evidence="1" id="KW-0812">Transmembrane</keyword>
<dbReference type="RefSeq" id="WP_109645372.1">
    <property type="nucleotide sequence ID" value="NZ_QGGB01000003.1"/>
</dbReference>
<protein>
    <recommendedName>
        <fullName evidence="4">Phospholipase D-like protein</fullName>
    </recommendedName>
</protein>
<proteinExistence type="predicted"/>
<dbReference type="OrthoDB" id="1524997at2"/>
<keyword evidence="3" id="KW-1185">Reference proteome</keyword>
<evidence type="ECO:0000256" key="1">
    <source>
        <dbReference type="SAM" id="Phobius"/>
    </source>
</evidence>
<feature type="transmembrane region" description="Helical" evidence="1">
    <location>
        <begin position="6"/>
        <end position="34"/>
    </location>
</feature>
<evidence type="ECO:0000313" key="2">
    <source>
        <dbReference type="EMBL" id="PWN07551.1"/>
    </source>
</evidence>
<dbReference type="AlphaFoldDB" id="A0A316TUZ1"/>
<gene>
    <name evidence="2" type="ORF">DDZ15_04660</name>
</gene>
<keyword evidence="1" id="KW-0472">Membrane</keyword>
<dbReference type="Proteomes" id="UP000245533">
    <property type="component" value="Unassembled WGS sequence"/>
</dbReference>
<reference evidence="2 3" key="1">
    <citation type="submission" date="2018-05" db="EMBL/GenBank/DDBJ databases">
        <title>Rhodohalobacter halophilus gen. nov., sp. nov., a moderately halophilic member of the family Balneolaceae.</title>
        <authorList>
            <person name="Liu Z.-W."/>
        </authorList>
    </citation>
    <scope>NUCLEOTIDE SEQUENCE [LARGE SCALE GENOMIC DNA]</scope>
    <source>
        <strain evidence="2 3">8A47</strain>
    </source>
</reference>
<dbReference type="EMBL" id="QGGB01000003">
    <property type="protein sequence ID" value="PWN07551.1"/>
    <property type="molecule type" value="Genomic_DNA"/>
</dbReference>